<evidence type="ECO:0000313" key="3">
    <source>
        <dbReference type="Proteomes" id="UP000694005"/>
    </source>
</evidence>
<gene>
    <name evidence="2" type="ORF">BRAPAZ1V2_A08P05970.2</name>
</gene>
<organism evidence="2 3">
    <name type="scientific">Brassica campestris</name>
    <name type="common">Field mustard</name>
    <dbReference type="NCBI Taxonomy" id="3711"/>
    <lineage>
        <taxon>Eukaryota</taxon>
        <taxon>Viridiplantae</taxon>
        <taxon>Streptophyta</taxon>
        <taxon>Embryophyta</taxon>
        <taxon>Tracheophyta</taxon>
        <taxon>Spermatophyta</taxon>
        <taxon>Magnoliopsida</taxon>
        <taxon>eudicotyledons</taxon>
        <taxon>Gunneridae</taxon>
        <taxon>Pentapetalae</taxon>
        <taxon>rosids</taxon>
        <taxon>malvids</taxon>
        <taxon>Brassicales</taxon>
        <taxon>Brassicaceae</taxon>
        <taxon>Brassiceae</taxon>
        <taxon>Brassica</taxon>
    </lineage>
</organism>
<feature type="transmembrane region" description="Helical" evidence="1">
    <location>
        <begin position="206"/>
        <end position="227"/>
    </location>
</feature>
<proteinExistence type="predicted"/>
<protein>
    <submittedName>
        <fullName evidence="2">Uncharacterized protein</fullName>
    </submittedName>
</protein>
<reference evidence="2 3" key="1">
    <citation type="submission" date="2021-07" db="EMBL/GenBank/DDBJ databases">
        <authorList>
            <consortium name="Genoscope - CEA"/>
            <person name="William W."/>
        </authorList>
    </citation>
    <scope>NUCLEOTIDE SEQUENCE [LARGE SCALE GENOMIC DNA]</scope>
</reference>
<keyword evidence="1" id="KW-1133">Transmembrane helix</keyword>
<name>A0A8D9HFJ8_BRACM</name>
<dbReference type="Gramene" id="A08p05970.2_BraZ1">
    <property type="protein sequence ID" value="A08p05970.2_BraZ1.CDS"/>
    <property type="gene ID" value="A08g05970.2_BraZ1"/>
</dbReference>
<feature type="transmembrane region" description="Helical" evidence="1">
    <location>
        <begin position="32"/>
        <end position="56"/>
    </location>
</feature>
<sequence length="305" mass="35819">MLLFNAASSTSPTLLAKPSSQFPFSDSIKSITTLAILAGPLLLLFLCRFATVLLVISTCQPNLSWWTLLLTQKYLELDWPFDSGRKKTYLSQERGQRTPKYSDRLWKKVESWCKAVERTFDRILEMSWEHQQCMWLYACGRFVKTDDFRLIILQEGSYQSCYKKPPMPFFTLFGIEDAENYVVVAFNELKVFARVRSITNQYKRTIFLYIFSFQLFNIVPELCDMYWICRSGFSFRTKYMLTIHVLQIQVPWIVPFCGLRQRDDETHQKGTPTNPNLIQMSSGEEMELPRCLEELAGNEYVFHLR</sequence>
<dbReference type="EMBL" id="LS974624">
    <property type="protein sequence ID" value="CAG7896931.1"/>
    <property type="molecule type" value="Genomic_DNA"/>
</dbReference>
<dbReference type="Proteomes" id="UP000694005">
    <property type="component" value="Chromosome A08"/>
</dbReference>
<accession>A0A8D9HFJ8</accession>
<evidence type="ECO:0000313" key="2">
    <source>
        <dbReference type="EMBL" id="CAG7896931.1"/>
    </source>
</evidence>
<keyword evidence="1" id="KW-0472">Membrane</keyword>
<keyword evidence="1" id="KW-0812">Transmembrane</keyword>
<dbReference type="AlphaFoldDB" id="A0A8D9HFJ8"/>
<evidence type="ECO:0000256" key="1">
    <source>
        <dbReference type="SAM" id="Phobius"/>
    </source>
</evidence>